<keyword evidence="5" id="KW-1185">Reference proteome</keyword>
<dbReference type="Gene3D" id="3.90.1320.10">
    <property type="entry name" value="Outer-capsid protein sigma 3, large lobe"/>
    <property type="match status" value="1"/>
</dbReference>
<dbReference type="Gramene" id="AUR62021258-RA">
    <property type="protein sequence ID" value="AUR62021258-RA:cds"/>
    <property type="gene ID" value="AUR62021258"/>
</dbReference>
<evidence type="ECO:0000256" key="2">
    <source>
        <dbReference type="SAM" id="SignalP"/>
    </source>
</evidence>
<evidence type="ECO:0000256" key="1">
    <source>
        <dbReference type="SAM" id="MobiDB-lite"/>
    </source>
</evidence>
<dbReference type="PANTHER" id="PTHR31589:SF223">
    <property type="entry name" value="PROTEIN, PUTATIVE (DUF239)-RELATED"/>
    <property type="match status" value="1"/>
</dbReference>
<feature type="chain" id="PRO_5031292179" description="Neprosin PEP catalytic domain-containing protein" evidence="2">
    <location>
        <begin position="24"/>
        <end position="396"/>
    </location>
</feature>
<dbReference type="OMA" id="IMWIENG"/>
<dbReference type="EnsemblPlants" id="AUR62021258-RA">
    <property type="protein sequence ID" value="AUR62021258-RA:cds"/>
    <property type="gene ID" value="AUR62021258"/>
</dbReference>
<name>A0A803M0K7_CHEQI</name>
<evidence type="ECO:0000259" key="3">
    <source>
        <dbReference type="PROSITE" id="PS52045"/>
    </source>
</evidence>
<evidence type="ECO:0000313" key="5">
    <source>
        <dbReference type="Proteomes" id="UP000596660"/>
    </source>
</evidence>
<evidence type="ECO:0000313" key="4">
    <source>
        <dbReference type="EnsemblPlants" id="AUR62021258-RA:cds"/>
    </source>
</evidence>
<organism evidence="4 5">
    <name type="scientific">Chenopodium quinoa</name>
    <name type="common">Quinoa</name>
    <dbReference type="NCBI Taxonomy" id="63459"/>
    <lineage>
        <taxon>Eukaryota</taxon>
        <taxon>Viridiplantae</taxon>
        <taxon>Streptophyta</taxon>
        <taxon>Embryophyta</taxon>
        <taxon>Tracheophyta</taxon>
        <taxon>Spermatophyta</taxon>
        <taxon>Magnoliopsida</taxon>
        <taxon>eudicotyledons</taxon>
        <taxon>Gunneridae</taxon>
        <taxon>Pentapetalae</taxon>
        <taxon>Caryophyllales</taxon>
        <taxon>Chenopodiaceae</taxon>
        <taxon>Chenopodioideae</taxon>
        <taxon>Atripliceae</taxon>
        <taxon>Chenopodium</taxon>
    </lineage>
</organism>
<dbReference type="Proteomes" id="UP000596660">
    <property type="component" value="Unplaced"/>
</dbReference>
<dbReference type="AlphaFoldDB" id="A0A803M0K7"/>
<protein>
    <recommendedName>
        <fullName evidence="3">Neprosin PEP catalytic domain-containing protein</fullName>
    </recommendedName>
</protein>
<dbReference type="InterPro" id="IPR025521">
    <property type="entry name" value="Neprosin_propep"/>
</dbReference>
<accession>A0A803M0K7</accession>
<feature type="signal peptide" evidence="2">
    <location>
        <begin position="1"/>
        <end position="23"/>
    </location>
</feature>
<reference evidence="4" key="1">
    <citation type="journal article" date="2017" name="Nature">
        <title>The genome of Chenopodium quinoa.</title>
        <authorList>
            <person name="Jarvis D.E."/>
            <person name="Ho Y.S."/>
            <person name="Lightfoot D.J."/>
            <person name="Schmoeckel S.M."/>
            <person name="Li B."/>
            <person name="Borm T.J.A."/>
            <person name="Ohyanagi H."/>
            <person name="Mineta K."/>
            <person name="Michell C.T."/>
            <person name="Saber N."/>
            <person name="Kharbatia N.M."/>
            <person name="Rupper R.R."/>
            <person name="Sharp A.R."/>
            <person name="Dally N."/>
            <person name="Boughton B.A."/>
            <person name="Woo Y.H."/>
            <person name="Gao G."/>
            <person name="Schijlen E.G.W.M."/>
            <person name="Guo X."/>
            <person name="Momin A.A."/>
            <person name="Negrao S."/>
            <person name="Al-Babili S."/>
            <person name="Gehring C."/>
            <person name="Roessner U."/>
            <person name="Jung C."/>
            <person name="Murphy K."/>
            <person name="Arold S.T."/>
            <person name="Gojobori T."/>
            <person name="van der Linden C.G."/>
            <person name="van Loo E.N."/>
            <person name="Jellen E.N."/>
            <person name="Maughan P.J."/>
            <person name="Tester M."/>
        </authorList>
    </citation>
    <scope>NUCLEOTIDE SEQUENCE [LARGE SCALE GENOMIC DNA]</scope>
    <source>
        <strain evidence="4">cv. PI 614886</strain>
    </source>
</reference>
<dbReference type="InterPro" id="IPR053168">
    <property type="entry name" value="Glutamic_endopeptidase"/>
</dbReference>
<dbReference type="PANTHER" id="PTHR31589">
    <property type="entry name" value="PROTEIN, PUTATIVE (DUF239)-RELATED-RELATED"/>
    <property type="match status" value="1"/>
</dbReference>
<feature type="domain" description="Neprosin PEP catalytic" evidence="3">
    <location>
        <begin position="137"/>
        <end position="396"/>
    </location>
</feature>
<feature type="region of interest" description="Disordered" evidence="1">
    <location>
        <begin position="95"/>
        <end position="114"/>
    </location>
</feature>
<reference evidence="4" key="2">
    <citation type="submission" date="2021-03" db="UniProtKB">
        <authorList>
            <consortium name="EnsemblPlants"/>
        </authorList>
    </citation>
    <scope>IDENTIFICATION</scope>
</reference>
<dbReference type="Pfam" id="PF14365">
    <property type="entry name" value="Neprosin_AP"/>
    <property type="match status" value="1"/>
</dbReference>
<dbReference type="InterPro" id="IPR004314">
    <property type="entry name" value="Neprosin"/>
</dbReference>
<dbReference type="Pfam" id="PF03080">
    <property type="entry name" value="Neprosin"/>
    <property type="match status" value="1"/>
</dbReference>
<dbReference type="PROSITE" id="PS52045">
    <property type="entry name" value="NEPROSIN_PEP_CD"/>
    <property type="match status" value="1"/>
</dbReference>
<keyword evidence="2" id="KW-0732">Signal</keyword>
<sequence length="396" mass="44449">MKFFTISVLVLTLLSVVSHEVEGGSRKFRSTEEDQELERQVNSLNKTPIQSFKNKFGELIDCIDVYKQPAFDHPLLKDHNLQMRPSSLPKELKLRRDDNRKISRQNNPSESKVCPYGTVPFKRVTKEDLIRAKVAFQHAPNPHYAGVTTPNDPSKQLWGAATDISVYNITDQKGQYSQALLWVGTSINGPYNSIEYGWTVNEGLYGDGLSRTYSLWTSDGLQNAGCYNALCPGYVQVSQKRIMGEPNHPVTIPGEDVYSMEFQIFKDPNTSNWWLFENLGDVAHEPVGYWPKEILPKMSSFASVVQLGGKVSSPNDEPSPARMGSGVFMPDDFTRTCYASNIQFVNNNYEFYDPKDEKMLVVGDAPDTYKAAYLGDASKDHPGRGYTLVFGGPALR</sequence>
<proteinExistence type="predicted"/>